<protein>
    <submittedName>
        <fullName evidence="2">Sterol carrier protein</fullName>
    </submittedName>
</protein>
<sequence length="117" mass="13284">MATAEELLASLEAFCEAYNRNRRLKEMNRDWDRIVSVEAPDVSTGFTLTLRNGELSLQKGKSEHPDLRVEGPSDLLTDLFYGDITPTEPYLKGTLKVFGTEDDIVRLDFISLMIWGE</sequence>
<dbReference type="InterPro" id="IPR036527">
    <property type="entry name" value="SCP2_sterol-bd_dom_sf"/>
</dbReference>
<evidence type="ECO:0000259" key="1">
    <source>
        <dbReference type="Pfam" id="PF14864"/>
    </source>
</evidence>
<proteinExistence type="predicted"/>
<organism evidence="2">
    <name type="scientific">Ammonifex degensii</name>
    <dbReference type="NCBI Taxonomy" id="42838"/>
    <lineage>
        <taxon>Bacteria</taxon>
        <taxon>Bacillati</taxon>
        <taxon>Bacillota</taxon>
        <taxon>Clostridia</taxon>
        <taxon>Thermoanaerobacterales</taxon>
        <taxon>Thermoanaerobacteraceae</taxon>
        <taxon>Ammonifex</taxon>
    </lineage>
</organism>
<comment type="caution">
    <text evidence="2">The sequence shown here is derived from an EMBL/GenBank/DDBJ whole genome shotgun (WGS) entry which is preliminary data.</text>
</comment>
<name>A0A7C2E2K5_9THEO</name>
<dbReference type="Gene3D" id="3.30.1050.10">
    <property type="entry name" value="SCP2 sterol-binding domain"/>
    <property type="match status" value="1"/>
</dbReference>
<dbReference type="EMBL" id="DSMU01000240">
    <property type="protein sequence ID" value="HEL65786.1"/>
    <property type="molecule type" value="Genomic_DNA"/>
</dbReference>
<dbReference type="InterPro" id="IPR029229">
    <property type="entry name" value="Alkyl_sulf_C"/>
</dbReference>
<accession>A0A7C2E2K5</accession>
<reference evidence="2" key="1">
    <citation type="journal article" date="2020" name="mSystems">
        <title>Genome- and Community-Level Interaction Insights into Carbon Utilization and Element Cycling Functions of Hydrothermarchaeota in Hydrothermal Sediment.</title>
        <authorList>
            <person name="Zhou Z."/>
            <person name="Liu Y."/>
            <person name="Xu W."/>
            <person name="Pan J."/>
            <person name="Luo Z.H."/>
            <person name="Li M."/>
        </authorList>
    </citation>
    <scope>NUCLEOTIDE SEQUENCE [LARGE SCALE GENOMIC DNA]</scope>
    <source>
        <strain evidence="2">SpSt-300</strain>
    </source>
</reference>
<evidence type="ECO:0000313" key="2">
    <source>
        <dbReference type="EMBL" id="HEL65786.1"/>
    </source>
</evidence>
<dbReference type="SUPFAM" id="SSF55718">
    <property type="entry name" value="SCP-like"/>
    <property type="match status" value="1"/>
</dbReference>
<gene>
    <name evidence="2" type="ORF">ENQ34_03775</name>
</gene>
<dbReference type="Pfam" id="PF14864">
    <property type="entry name" value="Alkyl_sulf_C"/>
    <property type="match status" value="1"/>
</dbReference>
<dbReference type="AlphaFoldDB" id="A0A7C2E2K5"/>
<feature type="domain" description="Alkyl sulfatase C-terminal" evidence="1">
    <location>
        <begin position="35"/>
        <end position="106"/>
    </location>
</feature>